<keyword evidence="4 12" id="KW-0436">Ligase</keyword>
<dbReference type="GO" id="GO:0005829">
    <property type="term" value="C:cytosol"/>
    <property type="evidence" value="ECO:0007669"/>
    <property type="project" value="TreeGrafter"/>
</dbReference>
<dbReference type="Gene3D" id="1.20.120.1910">
    <property type="entry name" value="Cysteine-tRNA ligase, C-terminal anti-codon recognition domain"/>
    <property type="match status" value="1"/>
</dbReference>
<dbReference type="AlphaFoldDB" id="A0A8T3UT92"/>
<dbReference type="InterPro" id="IPR009080">
    <property type="entry name" value="tRNAsynth_Ia_anticodon-bd"/>
</dbReference>
<evidence type="ECO:0000313" key="15">
    <source>
        <dbReference type="Proteomes" id="UP000718571"/>
    </source>
</evidence>
<dbReference type="Gene3D" id="3.40.50.620">
    <property type="entry name" value="HUPs"/>
    <property type="match status" value="1"/>
</dbReference>
<keyword evidence="6 12" id="KW-0547">Nucleotide-binding</keyword>
<evidence type="ECO:0000256" key="7">
    <source>
        <dbReference type="ARBA" id="ARBA00022833"/>
    </source>
</evidence>
<dbReference type="GO" id="GO:0005524">
    <property type="term" value="F:ATP binding"/>
    <property type="evidence" value="ECO:0007669"/>
    <property type="project" value="UniProtKB-UniRule"/>
</dbReference>
<evidence type="ECO:0000256" key="9">
    <source>
        <dbReference type="ARBA" id="ARBA00022917"/>
    </source>
</evidence>
<dbReference type="Proteomes" id="UP000718571">
    <property type="component" value="Unassembled WGS sequence"/>
</dbReference>
<evidence type="ECO:0000256" key="8">
    <source>
        <dbReference type="ARBA" id="ARBA00022840"/>
    </source>
</evidence>
<name>A0A8T3UT92_9ARCH</name>
<dbReference type="InterPro" id="IPR032678">
    <property type="entry name" value="tRNA-synt_1_cat_dom"/>
</dbReference>
<dbReference type="CDD" id="cd00672">
    <property type="entry name" value="CysRS_core"/>
    <property type="match status" value="1"/>
</dbReference>
<dbReference type="PANTHER" id="PTHR10890">
    <property type="entry name" value="CYSTEINYL-TRNA SYNTHETASE"/>
    <property type="match status" value="1"/>
</dbReference>
<protein>
    <recommendedName>
        <fullName evidence="12">Cysteine--tRNA ligase</fullName>
        <ecNumber evidence="12">6.1.1.16</ecNumber>
    </recommendedName>
    <alternativeName>
        <fullName evidence="12">Cysteinyl-tRNA synthetase</fullName>
        <shortName evidence="12">CysRS</shortName>
    </alternativeName>
</protein>
<keyword evidence="3 12" id="KW-0963">Cytoplasm</keyword>
<dbReference type="EC" id="6.1.1.16" evidence="12"/>
<evidence type="ECO:0000256" key="5">
    <source>
        <dbReference type="ARBA" id="ARBA00022723"/>
    </source>
</evidence>
<dbReference type="Pfam" id="PF01406">
    <property type="entry name" value="tRNA-synt_1e"/>
    <property type="match status" value="1"/>
</dbReference>
<dbReference type="GO" id="GO:0006423">
    <property type="term" value="P:cysteinyl-tRNA aminoacylation"/>
    <property type="evidence" value="ECO:0007669"/>
    <property type="project" value="UniProtKB-UniRule"/>
</dbReference>
<dbReference type="InterPro" id="IPR014729">
    <property type="entry name" value="Rossmann-like_a/b/a_fold"/>
</dbReference>
<keyword evidence="5 12" id="KW-0479">Metal-binding</keyword>
<evidence type="ECO:0000256" key="4">
    <source>
        <dbReference type="ARBA" id="ARBA00022598"/>
    </source>
</evidence>
<gene>
    <name evidence="12" type="primary">cysS</name>
    <name evidence="14" type="ORF">IHE51_01915</name>
</gene>
<keyword evidence="9 12" id="KW-0648">Protein biosynthesis</keyword>
<dbReference type="SUPFAM" id="SSF52374">
    <property type="entry name" value="Nucleotidylyl transferase"/>
    <property type="match status" value="1"/>
</dbReference>
<dbReference type="GO" id="GO:0004817">
    <property type="term" value="F:cysteine-tRNA ligase activity"/>
    <property type="evidence" value="ECO:0007669"/>
    <property type="project" value="UniProtKB-UniRule"/>
</dbReference>
<sequence>MRIYNTLTRKEETFKPIEKGKVRMYCCGPTVYDYVHIGNLRTFIFYDTLKRVFEHLGYEVKQVINLTDVDDKIIKNSRERRISREEYTGEYSKFFFEDIKKIRVEPATIYPKATENIDKMVDIIEVLIQKGFAYKAEDGIYYSIGKFKDYGKLSGIKVDKGLSRIKADEYDKISVSDFALWKFWDEKDGDIFWETRIGKGRPGWHIECSAMSNRFLGDTLDIHSGGVDLIFPHHENEIAQSEAYTGKKFVNYWVHAEHLLVDGRKMSKSLHNFYTLRDLEGMGFDSLSFRLMCLDANHRDKLDFTMENLKRYEKTLNDVNTSFKLLEKLNESNGTGIDKEIDAIYSAFDEALMNDFNTHAALAQFFKLIEVANSRIKDGKIGKHEKKNIIDKLRGMDEVLNIIDKESISQDIIDLAEKRKELRRKSKWGDADEIRRDISNKGYSIVDLEDGGYIIVKRRKYAM</sequence>
<evidence type="ECO:0000256" key="6">
    <source>
        <dbReference type="ARBA" id="ARBA00022741"/>
    </source>
</evidence>
<evidence type="ECO:0000313" key="14">
    <source>
        <dbReference type="EMBL" id="MBE5728593.1"/>
    </source>
</evidence>
<dbReference type="InterPro" id="IPR024909">
    <property type="entry name" value="Cys-tRNA/MSH_ligase"/>
</dbReference>
<evidence type="ECO:0000256" key="12">
    <source>
        <dbReference type="HAMAP-Rule" id="MF_00041"/>
    </source>
</evidence>
<feature type="binding site" evidence="12">
    <location>
        <position position="237"/>
    </location>
    <ligand>
        <name>Zn(2+)</name>
        <dbReference type="ChEBI" id="CHEBI:29105"/>
    </ligand>
</feature>
<comment type="caution">
    <text evidence="14">The sequence shown here is derived from an EMBL/GenBank/DDBJ whole genome shotgun (WGS) entry which is preliminary data.</text>
</comment>
<feature type="binding site" evidence="12">
    <location>
        <position position="233"/>
    </location>
    <ligand>
        <name>Zn(2+)</name>
        <dbReference type="ChEBI" id="CHEBI:29105"/>
    </ligand>
</feature>
<dbReference type="SUPFAM" id="SSF47323">
    <property type="entry name" value="Anticodon-binding domain of a subclass of class I aminoacyl-tRNA synthetases"/>
    <property type="match status" value="1"/>
</dbReference>
<feature type="short sequence motif" description="'HIGH' region" evidence="12">
    <location>
        <begin position="29"/>
        <end position="39"/>
    </location>
</feature>
<feature type="binding site" evidence="12">
    <location>
        <position position="268"/>
    </location>
    <ligand>
        <name>ATP</name>
        <dbReference type="ChEBI" id="CHEBI:30616"/>
    </ligand>
</feature>
<feature type="binding site" evidence="12">
    <location>
        <position position="27"/>
    </location>
    <ligand>
        <name>Zn(2+)</name>
        <dbReference type="ChEBI" id="CHEBI:29105"/>
    </ligand>
</feature>
<evidence type="ECO:0000256" key="3">
    <source>
        <dbReference type="ARBA" id="ARBA00022490"/>
    </source>
</evidence>
<organism evidence="14 15">
    <name type="scientific">Candidatus Acidifodinimicrobium mancum</name>
    <dbReference type="NCBI Taxonomy" id="2898728"/>
    <lineage>
        <taxon>Archaea</taxon>
        <taxon>Candidatus Parvarchaeota</taxon>
        <taxon>Candidatus Acidifodinimicrobiaceae</taxon>
        <taxon>Candidatus Acidifodinimicrobium</taxon>
    </lineage>
</organism>
<evidence type="ECO:0000259" key="13">
    <source>
        <dbReference type="SMART" id="SM00840"/>
    </source>
</evidence>
<keyword evidence="7 12" id="KW-0862">Zinc</keyword>
<dbReference type="Pfam" id="PF09190">
    <property type="entry name" value="DALR_2"/>
    <property type="match status" value="1"/>
</dbReference>
<proteinExistence type="inferred from homology"/>
<dbReference type="PANTHER" id="PTHR10890:SF3">
    <property type="entry name" value="CYSTEINE--TRNA LIGASE, CYTOPLASMIC"/>
    <property type="match status" value="1"/>
</dbReference>
<dbReference type="InterPro" id="IPR015803">
    <property type="entry name" value="Cys-tRNA-ligase"/>
</dbReference>
<keyword evidence="8 12" id="KW-0067">ATP-binding</keyword>
<accession>A0A8T3UT92</accession>
<dbReference type="EMBL" id="JADFAR010000023">
    <property type="protein sequence ID" value="MBE5728593.1"/>
    <property type="molecule type" value="Genomic_DNA"/>
</dbReference>
<dbReference type="HAMAP" id="MF_00041">
    <property type="entry name" value="Cys_tRNA_synth"/>
    <property type="match status" value="1"/>
</dbReference>
<comment type="similarity">
    <text evidence="2 12">Belongs to the class-I aminoacyl-tRNA synthetase family.</text>
</comment>
<dbReference type="GO" id="GO:0008270">
    <property type="term" value="F:zinc ion binding"/>
    <property type="evidence" value="ECO:0007669"/>
    <property type="project" value="UniProtKB-UniRule"/>
</dbReference>
<reference evidence="14 15" key="1">
    <citation type="submission" date="2020-09" db="EMBL/GenBank/DDBJ databases">
        <title>Genomic characterization of a novel Parvarchaeota family in acid mine drainage sediments.</title>
        <authorList>
            <person name="Luo Z.-H."/>
        </authorList>
    </citation>
    <scope>NUCLEOTIDE SEQUENCE [LARGE SCALE GENOMIC DNA]</scope>
    <source>
        <strain evidence="14">MAS1_bins.189</strain>
    </source>
</reference>
<comment type="catalytic activity">
    <reaction evidence="11 12">
        <text>tRNA(Cys) + L-cysteine + ATP = L-cysteinyl-tRNA(Cys) + AMP + diphosphate</text>
        <dbReference type="Rhea" id="RHEA:17773"/>
        <dbReference type="Rhea" id="RHEA-COMP:9661"/>
        <dbReference type="Rhea" id="RHEA-COMP:9679"/>
        <dbReference type="ChEBI" id="CHEBI:30616"/>
        <dbReference type="ChEBI" id="CHEBI:33019"/>
        <dbReference type="ChEBI" id="CHEBI:35235"/>
        <dbReference type="ChEBI" id="CHEBI:78442"/>
        <dbReference type="ChEBI" id="CHEBI:78517"/>
        <dbReference type="ChEBI" id="CHEBI:456215"/>
        <dbReference type="EC" id="6.1.1.16"/>
    </reaction>
</comment>
<feature type="short sequence motif" description="'KMSKS' region" evidence="12">
    <location>
        <begin position="265"/>
        <end position="269"/>
    </location>
</feature>
<comment type="cofactor">
    <cofactor evidence="12">
        <name>Zn(2+)</name>
        <dbReference type="ChEBI" id="CHEBI:29105"/>
    </cofactor>
    <text evidence="12">Binds 1 zinc ion per subunit.</text>
</comment>
<feature type="binding site" evidence="12">
    <location>
        <position position="208"/>
    </location>
    <ligand>
        <name>Zn(2+)</name>
        <dbReference type="ChEBI" id="CHEBI:29105"/>
    </ligand>
</feature>
<evidence type="ECO:0000256" key="2">
    <source>
        <dbReference type="ARBA" id="ARBA00005594"/>
    </source>
</evidence>
<dbReference type="InterPro" id="IPR015273">
    <property type="entry name" value="Cys-tRNA-synt_Ia_DALR"/>
</dbReference>
<dbReference type="FunFam" id="3.40.50.620:FF:000130">
    <property type="entry name" value="Cysteine--tRNA ligase"/>
    <property type="match status" value="1"/>
</dbReference>
<evidence type="ECO:0000256" key="11">
    <source>
        <dbReference type="ARBA" id="ARBA00047398"/>
    </source>
</evidence>
<dbReference type="SMART" id="SM00840">
    <property type="entry name" value="DALR_2"/>
    <property type="match status" value="1"/>
</dbReference>
<keyword evidence="10 12" id="KW-0030">Aminoacyl-tRNA synthetase</keyword>
<evidence type="ECO:0000256" key="10">
    <source>
        <dbReference type="ARBA" id="ARBA00023146"/>
    </source>
</evidence>
<evidence type="ECO:0000256" key="1">
    <source>
        <dbReference type="ARBA" id="ARBA00004496"/>
    </source>
</evidence>
<feature type="domain" description="Cysteinyl-tRNA synthetase class Ia DALR" evidence="13">
    <location>
        <begin position="347"/>
        <end position="409"/>
    </location>
</feature>
<dbReference type="PRINTS" id="PR00983">
    <property type="entry name" value="TRNASYNTHCYS"/>
</dbReference>
<comment type="subcellular location">
    <subcellularLocation>
        <location evidence="1 12">Cytoplasm</location>
    </subcellularLocation>
</comment>
<dbReference type="NCBIfam" id="TIGR00435">
    <property type="entry name" value="cysS"/>
    <property type="match status" value="1"/>
</dbReference>